<dbReference type="EMBL" id="HACG01048843">
    <property type="protein sequence ID" value="CEK95708.1"/>
    <property type="molecule type" value="Transcribed_RNA"/>
</dbReference>
<accession>A0A0B7BRT1</accession>
<evidence type="ECO:0000313" key="2">
    <source>
        <dbReference type="EMBL" id="CEK95708.1"/>
    </source>
</evidence>
<name>A0A0B7BRT1_9EUPU</name>
<protein>
    <submittedName>
        <fullName evidence="2">Uncharacterized protein</fullName>
    </submittedName>
</protein>
<evidence type="ECO:0000256" key="1">
    <source>
        <dbReference type="SAM" id="MobiDB-lite"/>
    </source>
</evidence>
<reference evidence="2" key="1">
    <citation type="submission" date="2014-12" db="EMBL/GenBank/DDBJ databases">
        <title>Insight into the proteome of Arion vulgaris.</title>
        <authorList>
            <person name="Aradska J."/>
            <person name="Bulat T."/>
            <person name="Smidak R."/>
            <person name="Sarate P."/>
            <person name="Gangsoo J."/>
            <person name="Sialana F."/>
            <person name="Bilban M."/>
            <person name="Lubec G."/>
        </authorList>
    </citation>
    <scope>NUCLEOTIDE SEQUENCE</scope>
    <source>
        <tissue evidence="2">Skin</tissue>
    </source>
</reference>
<dbReference type="AlphaFoldDB" id="A0A0B7BRT1"/>
<gene>
    <name evidence="2" type="primary">ORF208398</name>
</gene>
<feature type="region of interest" description="Disordered" evidence="1">
    <location>
        <begin position="14"/>
        <end position="34"/>
    </location>
</feature>
<sequence>MSCGQLYDVQEHRQKDSITLGHARPNRLPNKGNGMQHHLITAHISCTVWCCH</sequence>
<proteinExistence type="predicted"/>
<organism evidence="2">
    <name type="scientific">Arion vulgaris</name>
    <dbReference type="NCBI Taxonomy" id="1028688"/>
    <lineage>
        <taxon>Eukaryota</taxon>
        <taxon>Metazoa</taxon>
        <taxon>Spiralia</taxon>
        <taxon>Lophotrochozoa</taxon>
        <taxon>Mollusca</taxon>
        <taxon>Gastropoda</taxon>
        <taxon>Heterobranchia</taxon>
        <taxon>Euthyneura</taxon>
        <taxon>Panpulmonata</taxon>
        <taxon>Eupulmonata</taxon>
        <taxon>Stylommatophora</taxon>
        <taxon>Helicina</taxon>
        <taxon>Arionoidea</taxon>
        <taxon>Arionidae</taxon>
        <taxon>Arion</taxon>
    </lineage>
</organism>